<feature type="compositionally biased region" description="Polar residues" evidence="1">
    <location>
        <begin position="120"/>
        <end position="142"/>
    </location>
</feature>
<sequence length="224" mass="26045">MSRYTTQLRWVVEQALDDIGAPHEESMWERVYSEVGLADYPIFEETHRKILNDKIIRHYYTREIAAETVARWRMFVRDAMHLIMPYYNQLYESELLALGMEPLGDRNLSHTEHAWGTAENMGSGTTESSTDTQNVYQDTPSSQMIPDQVKSLEYATNATFDTERANGKASNESTGSYDNMVQRDETGYSRPQSELLKLYRETFLNIDNDVVHDRELAQCFMTIW</sequence>
<protein>
    <submittedName>
        <fullName evidence="2">Lower collar protein</fullName>
    </submittedName>
</protein>
<proteinExistence type="predicted"/>
<dbReference type="EMBL" id="BK014955">
    <property type="protein sequence ID" value="DAD84215.1"/>
    <property type="molecule type" value="Genomic_DNA"/>
</dbReference>
<feature type="region of interest" description="Disordered" evidence="1">
    <location>
        <begin position="117"/>
        <end position="142"/>
    </location>
</feature>
<feature type="compositionally biased region" description="Polar residues" evidence="1">
    <location>
        <begin position="168"/>
        <end position="179"/>
    </location>
</feature>
<evidence type="ECO:0000256" key="1">
    <source>
        <dbReference type="SAM" id="MobiDB-lite"/>
    </source>
</evidence>
<accession>A0A8S5MQ60</accession>
<feature type="region of interest" description="Disordered" evidence="1">
    <location>
        <begin position="160"/>
        <end position="188"/>
    </location>
</feature>
<organism evidence="2">
    <name type="scientific">Podoviridae sp. ctiHu16</name>
    <dbReference type="NCBI Taxonomy" id="2826571"/>
    <lineage>
        <taxon>Viruses</taxon>
        <taxon>Duplodnaviria</taxon>
        <taxon>Heunggongvirae</taxon>
        <taxon>Uroviricota</taxon>
        <taxon>Caudoviricetes</taxon>
    </lineage>
</organism>
<reference evidence="2" key="1">
    <citation type="journal article" date="2021" name="Proc. Natl. Acad. Sci. U.S.A.">
        <title>A Catalog of Tens of Thousands of Viruses from Human Metagenomes Reveals Hidden Associations with Chronic Diseases.</title>
        <authorList>
            <person name="Tisza M.J."/>
            <person name="Buck C.B."/>
        </authorList>
    </citation>
    <scope>NUCLEOTIDE SEQUENCE</scope>
    <source>
        <strain evidence="2">CtiHu16</strain>
    </source>
</reference>
<name>A0A8S5MQ60_9CAUD</name>
<evidence type="ECO:0000313" key="2">
    <source>
        <dbReference type="EMBL" id="DAD84215.1"/>
    </source>
</evidence>